<protein>
    <recommendedName>
        <fullName evidence="4">YtxH domain-containing protein</fullName>
    </recommendedName>
</protein>
<name>A0ABU9G0I9_9GAMM</name>
<evidence type="ECO:0008006" key="4">
    <source>
        <dbReference type="Google" id="ProtNLM"/>
    </source>
</evidence>
<dbReference type="Gene3D" id="1.20.120.20">
    <property type="entry name" value="Apolipoprotein"/>
    <property type="match status" value="1"/>
</dbReference>
<evidence type="ECO:0000313" key="2">
    <source>
        <dbReference type="EMBL" id="MEL0611546.1"/>
    </source>
</evidence>
<evidence type="ECO:0000256" key="1">
    <source>
        <dbReference type="SAM" id="SignalP"/>
    </source>
</evidence>
<keyword evidence="1" id="KW-0732">Signal</keyword>
<feature type="chain" id="PRO_5047496563" description="YtxH domain-containing protein" evidence="1">
    <location>
        <begin position="22"/>
        <end position="89"/>
    </location>
</feature>
<sequence length="89" mass="9234">MNMKRVLLKSALVMVVAGSLAACNDETSNSAEDTASKVGDQVEQTMDKAGDAMDDAGDAISDQATDMGNAIEDTCEKAKEGVNAEDTDC</sequence>
<reference evidence="2 3" key="1">
    <citation type="submission" date="2024-02" db="EMBL/GenBank/DDBJ databases">
        <title>Bacteria isolated from the canopy kelp, Nereocystis luetkeana.</title>
        <authorList>
            <person name="Pfister C.A."/>
            <person name="Younker I.T."/>
            <person name="Light S.H."/>
        </authorList>
    </citation>
    <scope>NUCLEOTIDE SEQUENCE [LARGE SCALE GENOMIC DNA]</scope>
    <source>
        <strain evidence="2 3">TI.4.07</strain>
    </source>
</reference>
<evidence type="ECO:0000313" key="3">
    <source>
        <dbReference type="Proteomes" id="UP001379949"/>
    </source>
</evidence>
<proteinExistence type="predicted"/>
<keyword evidence="3" id="KW-1185">Reference proteome</keyword>
<organism evidence="2 3">
    <name type="scientific">Marinomonas arenicola</name>
    <dbReference type="NCBI Taxonomy" id="569601"/>
    <lineage>
        <taxon>Bacteria</taxon>
        <taxon>Pseudomonadati</taxon>
        <taxon>Pseudomonadota</taxon>
        <taxon>Gammaproteobacteria</taxon>
        <taxon>Oceanospirillales</taxon>
        <taxon>Oceanospirillaceae</taxon>
        <taxon>Marinomonas</taxon>
    </lineage>
</organism>
<dbReference type="PROSITE" id="PS51257">
    <property type="entry name" value="PROKAR_LIPOPROTEIN"/>
    <property type="match status" value="1"/>
</dbReference>
<gene>
    <name evidence="2" type="ORF">V6242_00195</name>
</gene>
<dbReference type="EMBL" id="JBAKAR010000001">
    <property type="protein sequence ID" value="MEL0611546.1"/>
    <property type="molecule type" value="Genomic_DNA"/>
</dbReference>
<dbReference type="Proteomes" id="UP001379949">
    <property type="component" value="Unassembled WGS sequence"/>
</dbReference>
<dbReference type="RefSeq" id="WP_341562688.1">
    <property type="nucleotide sequence ID" value="NZ_JBAKAQ010000001.1"/>
</dbReference>
<comment type="caution">
    <text evidence="2">The sequence shown here is derived from an EMBL/GenBank/DDBJ whole genome shotgun (WGS) entry which is preliminary data.</text>
</comment>
<accession>A0ABU9G0I9</accession>
<feature type="signal peptide" evidence="1">
    <location>
        <begin position="1"/>
        <end position="21"/>
    </location>
</feature>